<dbReference type="InterPro" id="IPR011795">
    <property type="entry name" value="MerP"/>
</dbReference>
<dbReference type="InterPro" id="IPR036163">
    <property type="entry name" value="HMA_dom_sf"/>
</dbReference>
<keyword evidence="6 12" id="KW-0732">Signal</keyword>
<feature type="region of interest" description="Disordered" evidence="11">
    <location>
        <begin position="78"/>
        <end position="98"/>
    </location>
</feature>
<comment type="similarity">
    <text evidence="2">Belongs to the MerP family.</text>
</comment>
<evidence type="ECO:0000256" key="3">
    <source>
        <dbReference type="ARBA" id="ARBA00011245"/>
    </source>
</evidence>
<dbReference type="Proteomes" id="UP000235015">
    <property type="component" value="Unassembled WGS sequence"/>
</dbReference>
<reference evidence="14 15" key="1">
    <citation type="submission" date="2017-11" db="EMBL/GenBank/DDBJ databases">
        <title>Genome-resolved metagenomics identifies genetic mobility, metabolic interactions, and unexpected diversity in perchlorate-reducing communities.</title>
        <authorList>
            <person name="Barnum T.P."/>
            <person name="Figueroa I.A."/>
            <person name="Carlstrom C.I."/>
            <person name="Lucas L.N."/>
            <person name="Engelbrektson A.L."/>
            <person name="Coates J.D."/>
        </authorList>
    </citation>
    <scope>NUCLEOTIDE SEQUENCE [LARGE SCALE GENOMIC DNA]</scope>
    <source>
        <strain evidence="14">BM301</strain>
    </source>
</reference>
<dbReference type="PROSITE" id="PS50846">
    <property type="entry name" value="HMA_2"/>
    <property type="match status" value="1"/>
</dbReference>
<comment type="caution">
    <text evidence="14">The sequence shown here is derived from an EMBL/GenBank/DDBJ whole genome shotgun (WGS) entry which is preliminary data.</text>
</comment>
<dbReference type="RefSeq" id="WP_273439188.1">
    <property type="nucleotide sequence ID" value="NZ_PKUN01000013.1"/>
</dbReference>
<dbReference type="PRINTS" id="PR00946">
    <property type="entry name" value="HGSCAVENGER"/>
</dbReference>
<evidence type="ECO:0000313" key="15">
    <source>
        <dbReference type="Proteomes" id="UP000235015"/>
    </source>
</evidence>
<comment type="subunit">
    <text evidence="3">Monomer.</text>
</comment>
<feature type="signal peptide" evidence="12">
    <location>
        <begin position="1"/>
        <end position="20"/>
    </location>
</feature>
<evidence type="ECO:0000259" key="13">
    <source>
        <dbReference type="PROSITE" id="PS50846"/>
    </source>
</evidence>
<dbReference type="InterPro" id="IPR001802">
    <property type="entry name" value="MerP/CopZ"/>
</dbReference>
<accession>A0A2N6CWK6</accession>
<proteinExistence type="inferred from homology"/>
<evidence type="ECO:0000256" key="11">
    <source>
        <dbReference type="SAM" id="MobiDB-lite"/>
    </source>
</evidence>
<protein>
    <recommendedName>
        <fullName evidence="10">Periplasmic mercury ion-binding protein</fullName>
    </recommendedName>
</protein>
<dbReference type="SUPFAM" id="SSF55008">
    <property type="entry name" value="HMA, heavy metal-associated domain"/>
    <property type="match status" value="1"/>
</dbReference>
<evidence type="ECO:0000256" key="4">
    <source>
        <dbReference type="ARBA" id="ARBA00022466"/>
    </source>
</evidence>
<evidence type="ECO:0000256" key="12">
    <source>
        <dbReference type="SAM" id="SignalP"/>
    </source>
</evidence>
<dbReference type="GO" id="GO:0042597">
    <property type="term" value="C:periplasmic space"/>
    <property type="evidence" value="ECO:0007669"/>
    <property type="project" value="UniProtKB-SubCell"/>
</dbReference>
<dbReference type="CDD" id="cd00371">
    <property type="entry name" value="HMA"/>
    <property type="match status" value="1"/>
</dbReference>
<dbReference type="AlphaFoldDB" id="A0A2N6CWK6"/>
<comment type="subcellular location">
    <subcellularLocation>
        <location evidence="1 10">Periplasm</location>
    </subcellularLocation>
</comment>
<dbReference type="Gene3D" id="3.30.70.100">
    <property type="match status" value="1"/>
</dbReference>
<keyword evidence="5 10" id="KW-0479">Metal-binding</keyword>
<keyword evidence="7 10" id="KW-0574">Periplasm</keyword>
<name>A0A2N6CWK6_9GAMM</name>
<evidence type="ECO:0000313" key="14">
    <source>
        <dbReference type="EMBL" id="PLX61620.1"/>
    </source>
</evidence>
<evidence type="ECO:0000256" key="10">
    <source>
        <dbReference type="RuleBase" id="RU361212"/>
    </source>
</evidence>
<feature type="chain" id="PRO_5014878984" description="Periplasmic mercury ion-binding protein" evidence="12">
    <location>
        <begin position="21"/>
        <end position="98"/>
    </location>
</feature>
<dbReference type="GO" id="GO:0045340">
    <property type="term" value="F:mercury ion binding"/>
    <property type="evidence" value="ECO:0007669"/>
    <property type="project" value="UniProtKB-UniRule"/>
</dbReference>
<keyword evidence="8 10" id="KW-0476">Mercury</keyword>
<dbReference type="InterPro" id="IPR006121">
    <property type="entry name" value="HMA_dom"/>
</dbReference>
<sequence length="98" mass="10112">MKKLAAFIALSATLATSAWAADKTVTLSVPGMTCAACPITVKTALNKVDGVSQVDVSYPDREAVVTFDDNRTSVGALTEATANAGYPSTPTSSEADRE</sequence>
<dbReference type="EMBL" id="PKUN01000013">
    <property type="protein sequence ID" value="PLX61620.1"/>
    <property type="molecule type" value="Genomic_DNA"/>
</dbReference>
<dbReference type="NCBIfam" id="TIGR02052">
    <property type="entry name" value="MerP"/>
    <property type="match status" value="1"/>
</dbReference>
<feature type="domain" description="HMA" evidence="13">
    <location>
        <begin position="23"/>
        <end position="89"/>
    </location>
</feature>
<evidence type="ECO:0000256" key="5">
    <source>
        <dbReference type="ARBA" id="ARBA00022723"/>
    </source>
</evidence>
<dbReference type="FunFam" id="3.30.70.100:FF:000005">
    <property type="entry name" value="Copper-exporting P-type ATPase A"/>
    <property type="match status" value="1"/>
</dbReference>
<evidence type="ECO:0000256" key="1">
    <source>
        <dbReference type="ARBA" id="ARBA00004418"/>
    </source>
</evidence>
<dbReference type="Pfam" id="PF00403">
    <property type="entry name" value="HMA"/>
    <property type="match status" value="1"/>
</dbReference>
<organism evidence="14 15">
    <name type="scientific">Sedimenticola selenatireducens</name>
    <dbReference type="NCBI Taxonomy" id="191960"/>
    <lineage>
        <taxon>Bacteria</taxon>
        <taxon>Pseudomonadati</taxon>
        <taxon>Pseudomonadota</taxon>
        <taxon>Gammaproteobacteria</taxon>
        <taxon>Chromatiales</taxon>
        <taxon>Sedimenticolaceae</taxon>
        <taxon>Sedimenticola</taxon>
    </lineage>
</organism>
<dbReference type="PROSITE" id="PS01047">
    <property type="entry name" value="HMA_1"/>
    <property type="match status" value="1"/>
</dbReference>
<evidence type="ECO:0000256" key="2">
    <source>
        <dbReference type="ARBA" id="ARBA00005938"/>
    </source>
</evidence>
<evidence type="ECO:0000256" key="9">
    <source>
        <dbReference type="ARBA" id="ARBA00045344"/>
    </source>
</evidence>
<comment type="function">
    <text evidence="9 10">Involved in mercury resistance. Acts as a mercury scavenger that specifically binds to a mercuric ion in the periplasm and probably passes it to the cytoplasmic mercuric reductase MerA via the mercuric transport protein MerT.</text>
</comment>
<evidence type="ECO:0000256" key="8">
    <source>
        <dbReference type="ARBA" id="ARBA00022914"/>
    </source>
</evidence>
<feature type="compositionally biased region" description="Polar residues" evidence="11">
    <location>
        <begin position="86"/>
        <end position="98"/>
    </location>
</feature>
<dbReference type="GO" id="GO:0015097">
    <property type="term" value="F:mercury ion transmembrane transporter activity"/>
    <property type="evidence" value="ECO:0007669"/>
    <property type="project" value="UniProtKB-UniRule"/>
</dbReference>
<dbReference type="InterPro" id="IPR017969">
    <property type="entry name" value="Heavy-metal-associated_CS"/>
</dbReference>
<keyword evidence="4 10" id="KW-0475">Mercuric resistance</keyword>
<evidence type="ECO:0000256" key="6">
    <source>
        <dbReference type="ARBA" id="ARBA00022729"/>
    </source>
</evidence>
<evidence type="ECO:0000256" key="7">
    <source>
        <dbReference type="ARBA" id="ARBA00022764"/>
    </source>
</evidence>
<gene>
    <name evidence="10 14" type="primary">merP</name>
    <name evidence="14" type="ORF">C0630_09975</name>
</gene>